<dbReference type="Gene3D" id="1.10.287.3240">
    <property type="match status" value="1"/>
</dbReference>
<evidence type="ECO:0000256" key="4">
    <source>
        <dbReference type="SAM" id="Coils"/>
    </source>
</evidence>
<keyword evidence="2" id="KW-0813">Transport</keyword>
<dbReference type="NCBIfam" id="TIGR00309">
    <property type="entry name" value="V_ATPase_subD"/>
    <property type="match status" value="1"/>
</dbReference>
<evidence type="ECO:0000256" key="2">
    <source>
        <dbReference type="ARBA" id="ARBA00022448"/>
    </source>
</evidence>
<reference evidence="5 6" key="1">
    <citation type="submission" date="2020-08" db="EMBL/GenBank/DDBJ databases">
        <title>Genomic Encyclopedia of Type Strains, Phase IV (KMG-IV): sequencing the most valuable type-strain genomes for metagenomic binning, comparative biology and taxonomic classification.</title>
        <authorList>
            <person name="Goeker M."/>
        </authorList>
    </citation>
    <scope>NUCLEOTIDE SEQUENCE [LARGE SCALE GENOMIC DNA]</scope>
    <source>
        <strain evidence="5 6">DSM 28760</strain>
    </source>
</reference>
<dbReference type="Pfam" id="PF01813">
    <property type="entry name" value="ATP-synt_D"/>
    <property type="match status" value="1"/>
</dbReference>
<evidence type="ECO:0000256" key="3">
    <source>
        <dbReference type="ARBA" id="ARBA00023065"/>
    </source>
</evidence>
<protein>
    <submittedName>
        <fullName evidence="5">V/A-type H+-transporting ATPase subunit D</fullName>
    </submittedName>
</protein>
<dbReference type="GO" id="GO:0046961">
    <property type="term" value="F:proton-transporting ATPase activity, rotational mechanism"/>
    <property type="evidence" value="ECO:0007669"/>
    <property type="project" value="InterPro"/>
</dbReference>
<gene>
    <name evidence="5" type="ORF">FHS81_000669</name>
</gene>
<proteinExistence type="inferred from homology"/>
<keyword evidence="3" id="KW-0406">Ion transport</keyword>
<comment type="similarity">
    <text evidence="1">Belongs to the V-ATPase D subunit family.</text>
</comment>
<evidence type="ECO:0000313" key="5">
    <source>
        <dbReference type="EMBL" id="MBB3808615.1"/>
    </source>
</evidence>
<keyword evidence="6" id="KW-1185">Reference proteome</keyword>
<dbReference type="AlphaFoldDB" id="A0A7W5Z1Z4"/>
<name>A0A7W5Z1Z4_9HYPH</name>
<accession>A0A7W5Z1Z4</accession>
<comment type="caution">
    <text evidence="5">The sequence shown here is derived from an EMBL/GenBank/DDBJ whole genome shotgun (WGS) entry which is preliminary data.</text>
</comment>
<sequence length="214" mass="23627">MSQIPLSKAQLAREKDSLAASKRFLPALDLKRQQLMAERNKARIAAARARQAYDEAVKEAGAAVPMLADRRIKLKKLVKVDSVRIGEMNIAGVRVPVVEDIVITARPYGFFVRPHWVDEVVRRLTIAARLRIEAETAERAIALLDRAVTRTTQRVNLFDKILIPQAEKNIRRIMVAIGDTERAAVVGAKMAKRKREQEVVSSAGKVAGTAGGDA</sequence>
<dbReference type="Proteomes" id="UP000537592">
    <property type="component" value="Unassembled WGS sequence"/>
</dbReference>
<dbReference type="EMBL" id="JACICC010000001">
    <property type="protein sequence ID" value="MBB3808615.1"/>
    <property type="molecule type" value="Genomic_DNA"/>
</dbReference>
<keyword evidence="4" id="KW-0175">Coiled coil</keyword>
<dbReference type="PANTHER" id="PTHR11671">
    <property type="entry name" value="V-TYPE ATP SYNTHASE SUBUNIT D"/>
    <property type="match status" value="1"/>
</dbReference>
<organism evidence="5 6">
    <name type="scientific">Pseudochelatococcus contaminans</name>
    <dbReference type="NCBI Taxonomy" id="1538103"/>
    <lineage>
        <taxon>Bacteria</taxon>
        <taxon>Pseudomonadati</taxon>
        <taxon>Pseudomonadota</taxon>
        <taxon>Alphaproteobacteria</taxon>
        <taxon>Hyphomicrobiales</taxon>
        <taxon>Chelatococcaceae</taxon>
        <taxon>Pseudochelatococcus</taxon>
    </lineage>
</organism>
<dbReference type="RefSeq" id="WP_183750587.1">
    <property type="nucleotide sequence ID" value="NZ_JACICC010000001.1"/>
</dbReference>
<evidence type="ECO:0000256" key="1">
    <source>
        <dbReference type="ARBA" id="ARBA00005850"/>
    </source>
</evidence>
<evidence type="ECO:0000313" key="6">
    <source>
        <dbReference type="Proteomes" id="UP000537592"/>
    </source>
</evidence>
<dbReference type="NCBIfam" id="NF002565">
    <property type="entry name" value="PRK02195.1"/>
    <property type="match status" value="1"/>
</dbReference>
<dbReference type="InterPro" id="IPR002699">
    <property type="entry name" value="V_ATPase_D"/>
</dbReference>
<feature type="coiled-coil region" evidence="4">
    <location>
        <begin position="32"/>
        <end position="59"/>
    </location>
</feature>